<proteinExistence type="predicted"/>
<protein>
    <recommendedName>
        <fullName evidence="4">Peptidoglycan lipid II flippase</fullName>
    </recommendedName>
</protein>
<reference evidence="2 3" key="1">
    <citation type="submission" date="2023-06" db="EMBL/GenBank/DDBJ databases">
        <title>Rhodococcus indonesiensis sp. nov a new member of the Rhodococcus ruber lineage isolated from a sediment of neutral hot spring.</title>
        <authorList>
            <person name="Kusuma A.B."/>
            <person name="Fenylestari G."/>
            <person name="Ammar F."/>
            <person name="Nouioui I."/>
            <person name="Goodfellow M."/>
        </authorList>
    </citation>
    <scope>NUCLEOTIDE SEQUENCE [LARGE SCALE GENOMIC DNA]</scope>
    <source>
        <strain evidence="2 3">CSLK01-03</strain>
    </source>
</reference>
<comment type="caution">
    <text evidence="2">The sequence shown here is derived from an EMBL/GenBank/DDBJ whole genome shotgun (WGS) entry which is preliminary data.</text>
</comment>
<gene>
    <name evidence="2" type="ORF">QT969_23260</name>
</gene>
<dbReference type="RefSeq" id="WP_289381845.1">
    <property type="nucleotide sequence ID" value="NZ_JAUBOF010000136.1"/>
</dbReference>
<evidence type="ECO:0000313" key="2">
    <source>
        <dbReference type="EMBL" id="MDM7491208.1"/>
    </source>
</evidence>
<feature type="region of interest" description="Disordered" evidence="1">
    <location>
        <begin position="227"/>
        <end position="256"/>
    </location>
</feature>
<evidence type="ECO:0000313" key="3">
    <source>
        <dbReference type="Proteomes" id="UP001233164"/>
    </source>
</evidence>
<accession>A0ABT7RU99</accession>
<name>A0ABT7RU99_9NOCA</name>
<organism evidence="2 3">
    <name type="scientific">Rhodococcus indonesiensis</name>
    <dbReference type="NCBI Taxonomy" id="3055869"/>
    <lineage>
        <taxon>Bacteria</taxon>
        <taxon>Bacillati</taxon>
        <taxon>Actinomycetota</taxon>
        <taxon>Actinomycetes</taxon>
        <taxon>Mycobacteriales</taxon>
        <taxon>Nocardiaceae</taxon>
        <taxon>Rhodococcus</taxon>
    </lineage>
</organism>
<sequence>MTEQDGATPGEPPDRPPVGAGSLVADGRYRLVDGAGTTVGLQCWRGHDTVMNRTVALTVAPRPAGDDGAFFHALCVRTASAAFARVGSAARVFDVADDAARCVVVSEWTPGRSLHDVAGDRPDPAVAARTVLRLAETVRTAHRQSTILGLDDPVRIRVDESGAAVLAFPATLPGADETTDVAGLGAALKCMLGDRGSAPAMRALADEAVDGSVRTAAVFAERLGRLLPGAPPDRPEPVARIAAPVRDPKPSPATTARRSAAVPAVVALVGVACLAAVGWVAGTALSGPRAESAAPTTLPVIVAASPPTVGGTTVPVVPRAVRAHAQEGAADNAVTADLAVDGNPNTAWSTELYPRQLPAGRAGLGLTVAFAQPVRLGEVWIDSLSAGTHVEIRTAPDGGGPLHLSQVVGTATLDEGITRIPVAATAAPMSEVLVWITRLGPAGDRFRTSLSEVGFTTFDGP</sequence>
<feature type="region of interest" description="Disordered" evidence="1">
    <location>
        <begin position="1"/>
        <end position="22"/>
    </location>
</feature>
<dbReference type="Proteomes" id="UP001233164">
    <property type="component" value="Unassembled WGS sequence"/>
</dbReference>
<keyword evidence="3" id="KW-1185">Reference proteome</keyword>
<dbReference type="Gene3D" id="3.30.200.20">
    <property type="entry name" value="Phosphorylase Kinase, domain 1"/>
    <property type="match status" value="1"/>
</dbReference>
<dbReference type="EMBL" id="JAUBOF010000136">
    <property type="protein sequence ID" value="MDM7491208.1"/>
    <property type="molecule type" value="Genomic_DNA"/>
</dbReference>
<evidence type="ECO:0000256" key="1">
    <source>
        <dbReference type="SAM" id="MobiDB-lite"/>
    </source>
</evidence>
<evidence type="ECO:0008006" key="4">
    <source>
        <dbReference type="Google" id="ProtNLM"/>
    </source>
</evidence>
<dbReference type="Gene3D" id="1.10.510.10">
    <property type="entry name" value="Transferase(Phosphotransferase) domain 1"/>
    <property type="match status" value="1"/>
</dbReference>